<keyword evidence="5" id="KW-0539">Nucleus</keyword>
<keyword evidence="6" id="KW-0472">Membrane</keyword>
<evidence type="ECO:0000256" key="4">
    <source>
        <dbReference type="ARBA" id="ARBA00023163"/>
    </source>
</evidence>
<dbReference type="InterPro" id="IPR051442">
    <property type="entry name" value="B3_domain"/>
</dbReference>
<dbReference type="Proteomes" id="UP000836841">
    <property type="component" value="Chromosome 1"/>
</dbReference>
<evidence type="ECO:0000313" key="7">
    <source>
        <dbReference type="EMBL" id="CAH2036298.1"/>
    </source>
</evidence>
<dbReference type="SUPFAM" id="SSF101936">
    <property type="entry name" value="DNA-binding pseudobarrel domain"/>
    <property type="match status" value="1"/>
</dbReference>
<reference evidence="7 8" key="1">
    <citation type="submission" date="2022-03" db="EMBL/GenBank/DDBJ databases">
        <authorList>
            <person name="Nunn A."/>
            <person name="Chopra R."/>
            <person name="Nunn A."/>
            <person name="Contreras Garrido A."/>
        </authorList>
    </citation>
    <scope>NUCLEOTIDE SEQUENCE [LARGE SCALE GENOMIC DNA]</scope>
</reference>
<evidence type="ECO:0008006" key="9">
    <source>
        <dbReference type="Google" id="ProtNLM"/>
    </source>
</evidence>
<dbReference type="PANTHER" id="PTHR34269:SF15">
    <property type="entry name" value="TF-B3 DOMAIN-CONTAINING PROTEIN"/>
    <property type="match status" value="1"/>
</dbReference>
<evidence type="ECO:0000313" key="8">
    <source>
        <dbReference type="Proteomes" id="UP000836841"/>
    </source>
</evidence>
<evidence type="ECO:0000256" key="1">
    <source>
        <dbReference type="ARBA" id="ARBA00004123"/>
    </source>
</evidence>
<dbReference type="EMBL" id="OU466857">
    <property type="protein sequence ID" value="CAH2036298.1"/>
    <property type="molecule type" value="Genomic_DNA"/>
</dbReference>
<comment type="subcellular location">
    <subcellularLocation>
        <location evidence="1">Nucleus</location>
    </subcellularLocation>
</comment>
<dbReference type="GO" id="GO:0005634">
    <property type="term" value="C:nucleus"/>
    <property type="evidence" value="ECO:0007669"/>
    <property type="project" value="UniProtKB-SubCell"/>
</dbReference>
<keyword evidence="3" id="KW-0238">DNA-binding</keyword>
<keyword evidence="2" id="KW-0805">Transcription regulation</keyword>
<keyword evidence="8" id="KW-1185">Reference proteome</keyword>
<dbReference type="InterPro" id="IPR015300">
    <property type="entry name" value="DNA-bd_pseudobarrel_sf"/>
</dbReference>
<gene>
    <name evidence="7" type="ORF">TAV2_LOCUS2939</name>
</gene>
<keyword evidence="4" id="KW-0804">Transcription</keyword>
<feature type="transmembrane region" description="Helical" evidence="6">
    <location>
        <begin position="73"/>
        <end position="96"/>
    </location>
</feature>
<evidence type="ECO:0000256" key="6">
    <source>
        <dbReference type="SAM" id="Phobius"/>
    </source>
</evidence>
<dbReference type="GO" id="GO:0003677">
    <property type="term" value="F:DNA binding"/>
    <property type="evidence" value="ECO:0007669"/>
    <property type="project" value="UniProtKB-KW"/>
</dbReference>
<organism evidence="7 8">
    <name type="scientific">Thlaspi arvense</name>
    <name type="common">Field penny-cress</name>
    <dbReference type="NCBI Taxonomy" id="13288"/>
    <lineage>
        <taxon>Eukaryota</taxon>
        <taxon>Viridiplantae</taxon>
        <taxon>Streptophyta</taxon>
        <taxon>Embryophyta</taxon>
        <taxon>Tracheophyta</taxon>
        <taxon>Spermatophyta</taxon>
        <taxon>Magnoliopsida</taxon>
        <taxon>eudicotyledons</taxon>
        <taxon>Gunneridae</taxon>
        <taxon>Pentapetalae</taxon>
        <taxon>rosids</taxon>
        <taxon>malvids</taxon>
        <taxon>Brassicales</taxon>
        <taxon>Brassicaceae</taxon>
        <taxon>Thlaspideae</taxon>
        <taxon>Thlaspi</taxon>
    </lineage>
</organism>
<proteinExistence type="predicted"/>
<keyword evidence="6" id="KW-0812">Transmembrane</keyword>
<dbReference type="PANTHER" id="PTHR34269">
    <property type="entry name" value="TRANSCRIPTION FACTOR B3-DOMAIN FAMILY-RELATED"/>
    <property type="match status" value="1"/>
</dbReference>
<evidence type="ECO:0000256" key="2">
    <source>
        <dbReference type="ARBA" id="ARBA00023015"/>
    </source>
</evidence>
<dbReference type="AlphaFoldDB" id="A0AAU9R8Y6"/>
<evidence type="ECO:0000256" key="5">
    <source>
        <dbReference type="ARBA" id="ARBA00023242"/>
    </source>
</evidence>
<name>A0AAU9R8Y6_THLAR</name>
<accession>A0AAU9R8Y6</accession>
<keyword evidence="6" id="KW-1133">Transmembrane helix</keyword>
<evidence type="ECO:0000256" key="3">
    <source>
        <dbReference type="ARBA" id="ARBA00023125"/>
    </source>
</evidence>
<protein>
    <recommendedName>
        <fullName evidence="9">TF-B3 domain-containing protein</fullName>
    </recommendedName>
</protein>
<sequence length="141" mass="16264">MDEAMVSKLQEGVKVNVVDFIEADEYTVTLKCLIIDNNPRYVFGEGWSTMKWSLDLKEGQQLKLYWDVEDKKFFILNFCYQTIPLMIPVIHFLYILQSQETDASGNKMLHGTVRLLQSTLLDSLSQHYEVKPPHSGCKQAS</sequence>